<dbReference type="InterPro" id="IPR002774">
    <property type="entry name" value="Flagellin_arc-type"/>
</dbReference>
<dbReference type="PANTHER" id="PTHR42200:SF2">
    <property type="entry name" value="ARCHAEAL FLAGELLA-RELATED PROTEIN F"/>
    <property type="match status" value="1"/>
</dbReference>
<comment type="caution">
    <text evidence="1">The sequence shown here is derived from an EMBL/GenBank/DDBJ whole genome shotgun (WGS) entry which is preliminary data.</text>
</comment>
<dbReference type="PANTHER" id="PTHR42200">
    <property type="entry name" value="ARCHAEAL FLAGELLA-RELATED PROTEIN F-RELATED"/>
    <property type="match status" value="1"/>
</dbReference>
<organism evidence="1 2">
    <name type="scientific">Halobium palmae</name>
    <dbReference type="NCBI Taxonomy" id="1776492"/>
    <lineage>
        <taxon>Archaea</taxon>
        <taxon>Methanobacteriati</taxon>
        <taxon>Methanobacteriota</taxon>
        <taxon>Stenosarchaea group</taxon>
        <taxon>Halobacteria</taxon>
        <taxon>Halobacteriales</taxon>
        <taxon>Haloferacaceae</taxon>
        <taxon>Halobium</taxon>
    </lineage>
</organism>
<gene>
    <name evidence="1" type="ORF">ACFQE1_05325</name>
</gene>
<name>A0ABD5RXX9_9EURY</name>
<proteinExistence type="predicted"/>
<dbReference type="AlphaFoldDB" id="A0ABD5RXX9"/>
<protein>
    <submittedName>
        <fullName evidence="1">Flagellin</fullName>
    </submittedName>
</protein>
<dbReference type="Pfam" id="PF01917">
    <property type="entry name" value="Flagellin_arch-type"/>
    <property type="match status" value="1"/>
</dbReference>
<keyword evidence="1" id="KW-0282">Flagellum</keyword>
<evidence type="ECO:0000313" key="2">
    <source>
        <dbReference type="Proteomes" id="UP001596328"/>
    </source>
</evidence>
<dbReference type="Proteomes" id="UP001596328">
    <property type="component" value="Unassembled WGS sequence"/>
</dbReference>
<sequence length="145" mass="14915">MGFSVSGSTAIVFVGVFIALGMLQPAVSNGLERVTDARSDTAERLLDQQNTAVDLTAATYYAGNSTVRVRAVNAGTSALSVEDTDVLLDNAYVVPSATAVDGDAATDVWLPGETLAVGLDVGENPTDDRLTITVDHGVSDAEVVA</sequence>
<reference evidence="1 2" key="1">
    <citation type="journal article" date="2019" name="Int. J. Syst. Evol. Microbiol.">
        <title>The Global Catalogue of Microorganisms (GCM) 10K type strain sequencing project: providing services to taxonomists for standard genome sequencing and annotation.</title>
        <authorList>
            <consortium name="The Broad Institute Genomics Platform"/>
            <consortium name="The Broad Institute Genome Sequencing Center for Infectious Disease"/>
            <person name="Wu L."/>
            <person name="Ma J."/>
        </authorList>
    </citation>
    <scope>NUCLEOTIDE SEQUENCE [LARGE SCALE GENOMIC DNA]</scope>
    <source>
        <strain evidence="1 2">NBRC 111368</strain>
    </source>
</reference>
<dbReference type="EMBL" id="JBHSWU010000050">
    <property type="protein sequence ID" value="MFC6723808.1"/>
    <property type="molecule type" value="Genomic_DNA"/>
</dbReference>
<evidence type="ECO:0000313" key="1">
    <source>
        <dbReference type="EMBL" id="MFC6723808.1"/>
    </source>
</evidence>
<accession>A0ABD5RXX9</accession>
<keyword evidence="1" id="KW-0969">Cilium</keyword>
<keyword evidence="1" id="KW-0966">Cell projection</keyword>
<keyword evidence="2" id="KW-1185">Reference proteome</keyword>